<keyword evidence="1" id="KW-0732">Signal</keyword>
<gene>
    <name evidence="3" type="ORF">NW209_09395</name>
</gene>
<dbReference type="AlphaFoldDB" id="A0AAW5N9N6"/>
<feature type="chain" id="PRO_5043857115" evidence="1">
    <location>
        <begin position="20"/>
        <end position="318"/>
    </location>
</feature>
<evidence type="ECO:0000256" key="1">
    <source>
        <dbReference type="SAM" id="SignalP"/>
    </source>
</evidence>
<organism evidence="3 4">
    <name type="scientific">Phocaeicola barnesiae</name>
    <dbReference type="NCBI Taxonomy" id="376804"/>
    <lineage>
        <taxon>Bacteria</taxon>
        <taxon>Pseudomonadati</taxon>
        <taxon>Bacteroidota</taxon>
        <taxon>Bacteroidia</taxon>
        <taxon>Bacteroidales</taxon>
        <taxon>Bacteroidaceae</taxon>
        <taxon>Phocaeicola</taxon>
    </lineage>
</organism>
<comment type="caution">
    <text evidence="3">The sequence shown here is derived from an EMBL/GenBank/DDBJ whole genome shotgun (WGS) entry which is preliminary data.</text>
</comment>
<evidence type="ECO:0000313" key="4">
    <source>
        <dbReference type="Proteomes" id="UP001204579"/>
    </source>
</evidence>
<dbReference type="PROSITE" id="PS51257">
    <property type="entry name" value="PROKAR_LIPOPROTEIN"/>
    <property type="match status" value="1"/>
</dbReference>
<dbReference type="InterPro" id="IPR036249">
    <property type="entry name" value="Thioredoxin-like_sf"/>
</dbReference>
<keyword evidence="4" id="KW-1185">Reference proteome</keyword>
<sequence>MIGRKWVYGMMLASMFLSACQPVEKTSKNADEASAQTDQKREVTFPFPQIPALLADAEQRKEYLLKHYWDNFDFSDTLLVNNRSVSEQGWVNQLGLLASGPVPEAWIEESLDNLCTGMEKTEQARRFFMSMIDEYLYNPNSPYYDEDWYRIYLKRMLRSTVLDEASKSSLKFRLDLISRNMPGTLAQDFVYYLPDGTQHTLRKTPVEGNRLLLVFYDPECGNCQESLHVMAADDKLTDAVAAGRLTVLAIYTEGNEAVWRKALPEIPQSWIVGNDRQQVKDEAKFDLKAMPSFYLLDGKKKILLKDASYPQVCARLGL</sequence>
<evidence type="ECO:0000259" key="2">
    <source>
        <dbReference type="Pfam" id="PF17127"/>
    </source>
</evidence>
<dbReference type="InterPro" id="IPR033395">
    <property type="entry name" value="DUF5106"/>
</dbReference>
<evidence type="ECO:0000313" key="3">
    <source>
        <dbReference type="EMBL" id="MCR8874224.1"/>
    </source>
</evidence>
<dbReference type="SUPFAM" id="SSF52833">
    <property type="entry name" value="Thioredoxin-like"/>
    <property type="match status" value="1"/>
</dbReference>
<reference evidence="3 4" key="1">
    <citation type="submission" date="2022-08" db="EMBL/GenBank/DDBJ databases">
        <authorList>
            <person name="Zeman M."/>
            <person name="Kubasova T."/>
        </authorList>
    </citation>
    <scope>NUCLEOTIDE SEQUENCE [LARGE SCALE GENOMIC DNA]</scope>
    <source>
        <strain evidence="3 4">ET62</strain>
    </source>
</reference>
<dbReference type="RefSeq" id="WP_258335855.1">
    <property type="nucleotide sequence ID" value="NZ_JANRHJ010000010.1"/>
</dbReference>
<dbReference type="Proteomes" id="UP001204579">
    <property type="component" value="Unassembled WGS sequence"/>
</dbReference>
<proteinExistence type="predicted"/>
<protein>
    <submittedName>
        <fullName evidence="3">DUF5106 domain-containing protein</fullName>
    </submittedName>
</protein>
<dbReference type="EMBL" id="JANRHJ010000010">
    <property type="protein sequence ID" value="MCR8874224.1"/>
    <property type="molecule type" value="Genomic_DNA"/>
</dbReference>
<feature type="domain" description="DUF5106" evidence="2">
    <location>
        <begin position="29"/>
        <end position="180"/>
    </location>
</feature>
<name>A0AAW5N9N6_9BACT</name>
<accession>A0AAW5N9N6</accession>
<feature type="signal peptide" evidence="1">
    <location>
        <begin position="1"/>
        <end position="19"/>
    </location>
</feature>
<dbReference type="Pfam" id="PF17127">
    <property type="entry name" value="DUF5106"/>
    <property type="match status" value="1"/>
</dbReference>
<dbReference type="Gene3D" id="3.40.30.10">
    <property type="entry name" value="Glutaredoxin"/>
    <property type="match status" value="1"/>
</dbReference>